<dbReference type="InParanoid" id="A0A0D2VZP6"/>
<evidence type="ECO:0000313" key="2">
    <source>
        <dbReference type="Proteomes" id="UP000008743"/>
    </source>
</evidence>
<keyword evidence="2" id="KW-1185">Reference proteome</keyword>
<reference evidence="2" key="1">
    <citation type="submission" date="2011-02" db="EMBL/GenBank/DDBJ databases">
        <title>The Genome Sequence of Capsaspora owczarzaki ATCC 30864.</title>
        <authorList>
            <person name="Russ C."/>
            <person name="Cuomo C."/>
            <person name="Burger G."/>
            <person name="Gray M.W."/>
            <person name="Holland P.W.H."/>
            <person name="King N."/>
            <person name="Lang F.B.F."/>
            <person name="Roger A.J."/>
            <person name="Ruiz-Trillo I."/>
            <person name="Young S.K."/>
            <person name="Zeng Q."/>
            <person name="Gargeya S."/>
            <person name="Alvarado L."/>
            <person name="Berlin A."/>
            <person name="Chapman S.B."/>
            <person name="Chen Z."/>
            <person name="Freedman E."/>
            <person name="Gellesch M."/>
            <person name="Goldberg J."/>
            <person name="Griggs A."/>
            <person name="Gujja S."/>
            <person name="Heilman E."/>
            <person name="Heiman D."/>
            <person name="Howarth C."/>
            <person name="Mehta T."/>
            <person name="Neiman D."/>
            <person name="Pearson M."/>
            <person name="Roberts A."/>
            <person name="Saif S."/>
            <person name="Shea T."/>
            <person name="Shenoy N."/>
            <person name="Sisk P."/>
            <person name="Stolte C."/>
            <person name="Sykes S."/>
            <person name="White J."/>
            <person name="Yandava C."/>
            <person name="Haas B."/>
            <person name="Nusbaum C."/>
            <person name="Birren B."/>
        </authorList>
    </citation>
    <scope>NUCLEOTIDE SEQUENCE</scope>
    <source>
        <strain evidence="2">ATCC 30864</strain>
    </source>
</reference>
<evidence type="ECO:0000313" key="1">
    <source>
        <dbReference type="EMBL" id="KJE97342.1"/>
    </source>
</evidence>
<dbReference type="AlphaFoldDB" id="A0A0D2VZP6"/>
<gene>
    <name evidence="1" type="ORF">CAOG_010112</name>
</gene>
<accession>A0A0D2VZP6</accession>
<dbReference type="EMBL" id="KE346374">
    <property type="protein sequence ID" value="KJE97342.1"/>
    <property type="molecule type" value="Genomic_DNA"/>
</dbReference>
<name>A0A0D2VZP6_CAPO3</name>
<organism evidence="1 2">
    <name type="scientific">Capsaspora owczarzaki (strain ATCC 30864)</name>
    <dbReference type="NCBI Taxonomy" id="595528"/>
    <lineage>
        <taxon>Eukaryota</taxon>
        <taxon>Filasterea</taxon>
        <taxon>Capsaspora</taxon>
    </lineage>
</organism>
<sequence>MRQEPAHCHLGFAFAARSAQHEEFHISTAAREQGEIERSALLDLGLVGVQQRGVHDRALEDGALLLGTAMGPGNHLETQAFVLNNVHLAENLIKVIDSKENVRVRQLGLLGLARIHVAFARGRVDALGHLLVDDEAVAGSRRLSRHRCRGSGNNRDGLLHGAADGDGQRVLELVENQIEVESLLPVDGAVEWSRLLVVAATNKEGLVRHHWRHGRARSRGPAPRRRLRRARGGGLTRMRLVKDGGRHCCRRDGLGQLLVG</sequence>
<dbReference type="Proteomes" id="UP000008743">
    <property type="component" value="Unassembled WGS sequence"/>
</dbReference>
<protein>
    <submittedName>
        <fullName evidence="1">Uncharacterized protein</fullName>
    </submittedName>
</protein>
<proteinExistence type="predicted"/>